<sequence>MSQHQYGTSQNSQQTETLHIKPDANVLCTISKAGIANITLNRTSKHNAFDADMINTLLCFLSQLKQRHIIRGLILSANGKHFSAGADLQWMKSMASKTVDENKSDALKLAELLFKLDNFPAPTIAHVHGSAFGGALGLICCCDIAISDSEALFCLSEVKLGLIPATIGPYMCRTIGQRQARRYMLTAECFDADTAHQLGIIHKMTNSPKEARELLSQLTNQLLNNSPAALAQAKKLCQLCDSHNIDSELKKKTSALIADIRVSPEGQEGLEAFFTKRPPAWSIKNE</sequence>
<dbReference type="InterPro" id="IPR051683">
    <property type="entry name" value="Enoyl-CoA_Hydratase/Isomerase"/>
</dbReference>
<dbReference type="Proteomes" id="UP000287563">
    <property type="component" value="Unassembled WGS sequence"/>
</dbReference>
<dbReference type="OrthoDB" id="9807606at2"/>
<dbReference type="EMBL" id="RJLM01000005">
    <property type="protein sequence ID" value="RWX54886.1"/>
    <property type="molecule type" value="Genomic_DNA"/>
</dbReference>
<proteinExistence type="inferred from homology"/>
<evidence type="ECO:0000256" key="1">
    <source>
        <dbReference type="ARBA" id="ARBA00005254"/>
    </source>
</evidence>
<dbReference type="PANTHER" id="PTHR42964:SF1">
    <property type="entry name" value="POLYKETIDE BIOSYNTHESIS ENOYL-COA HYDRATASE PKSH-RELATED"/>
    <property type="match status" value="1"/>
</dbReference>
<comment type="caution">
    <text evidence="2">The sequence shown here is derived from an EMBL/GenBank/DDBJ whole genome shotgun (WGS) entry which is preliminary data.</text>
</comment>
<dbReference type="InterPro" id="IPR001753">
    <property type="entry name" value="Enoyl-CoA_hydra/iso"/>
</dbReference>
<accession>A0A444JP75</accession>
<dbReference type="AlphaFoldDB" id="A0A444JP75"/>
<dbReference type="Pfam" id="PF00378">
    <property type="entry name" value="ECH_1"/>
    <property type="match status" value="1"/>
</dbReference>
<comment type="similarity">
    <text evidence="1">Belongs to the enoyl-CoA hydratase/isomerase family.</text>
</comment>
<dbReference type="InterPro" id="IPR014748">
    <property type="entry name" value="Enoyl-CoA_hydra_C"/>
</dbReference>
<reference evidence="2 3" key="1">
    <citation type="submission" date="2018-11" db="EMBL/GenBank/DDBJ databases">
        <title>Photobacterium sp. BEI247 sp. nov., a marine bacterium isolated from Yongle Blue Hole in the South China Sea.</title>
        <authorList>
            <person name="Wang X."/>
        </authorList>
    </citation>
    <scope>NUCLEOTIDE SEQUENCE [LARGE SCALE GENOMIC DNA]</scope>
    <source>
        <strain evidence="3">BEI247</strain>
    </source>
</reference>
<protein>
    <submittedName>
        <fullName evidence="2">Gamma-carboxygeranoyl-CoA hydratase</fullName>
    </submittedName>
</protein>
<organism evidence="2 3">
    <name type="scientific">Photobacterium chitinilyticum</name>
    <dbReference type="NCBI Taxonomy" id="2485123"/>
    <lineage>
        <taxon>Bacteria</taxon>
        <taxon>Pseudomonadati</taxon>
        <taxon>Pseudomonadota</taxon>
        <taxon>Gammaproteobacteria</taxon>
        <taxon>Vibrionales</taxon>
        <taxon>Vibrionaceae</taxon>
        <taxon>Photobacterium</taxon>
    </lineage>
</organism>
<dbReference type="CDD" id="cd06558">
    <property type="entry name" value="crotonase-like"/>
    <property type="match status" value="1"/>
</dbReference>
<dbReference type="GO" id="GO:0008300">
    <property type="term" value="P:isoprenoid catabolic process"/>
    <property type="evidence" value="ECO:0007669"/>
    <property type="project" value="TreeGrafter"/>
</dbReference>
<dbReference type="RefSeq" id="WP_128784510.1">
    <property type="nucleotide sequence ID" value="NZ_RJLM01000005.1"/>
</dbReference>
<keyword evidence="3" id="KW-1185">Reference proteome</keyword>
<dbReference type="SUPFAM" id="SSF52096">
    <property type="entry name" value="ClpP/crotonase"/>
    <property type="match status" value="1"/>
</dbReference>
<dbReference type="PANTHER" id="PTHR42964">
    <property type="entry name" value="ENOYL-COA HYDRATASE"/>
    <property type="match status" value="1"/>
</dbReference>
<dbReference type="InterPro" id="IPR029045">
    <property type="entry name" value="ClpP/crotonase-like_dom_sf"/>
</dbReference>
<evidence type="ECO:0000313" key="2">
    <source>
        <dbReference type="EMBL" id="RWX54886.1"/>
    </source>
</evidence>
<evidence type="ECO:0000313" key="3">
    <source>
        <dbReference type="Proteomes" id="UP000287563"/>
    </source>
</evidence>
<dbReference type="Gene3D" id="1.10.12.10">
    <property type="entry name" value="Lyase 2-enoyl-coa Hydratase, Chain A, domain 2"/>
    <property type="match status" value="1"/>
</dbReference>
<dbReference type="GO" id="GO:0003824">
    <property type="term" value="F:catalytic activity"/>
    <property type="evidence" value="ECO:0007669"/>
    <property type="project" value="UniProtKB-ARBA"/>
</dbReference>
<dbReference type="Gene3D" id="3.90.226.10">
    <property type="entry name" value="2-enoyl-CoA Hydratase, Chain A, domain 1"/>
    <property type="match status" value="1"/>
</dbReference>
<name>A0A444JP75_9GAMM</name>
<gene>
    <name evidence="2" type="ORF">EDI28_14175</name>
</gene>